<dbReference type="InterPro" id="IPR022017">
    <property type="entry name" value="BFA1-like_DUF3598"/>
</dbReference>
<dbReference type="SUPFAM" id="SSF50814">
    <property type="entry name" value="Lipocalins"/>
    <property type="match status" value="1"/>
</dbReference>
<dbReference type="HOGENOM" id="CLU_1692998_0_0_3"/>
<dbReference type="Pfam" id="PF12204">
    <property type="entry name" value="DUF3598_N"/>
    <property type="match status" value="1"/>
</dbReference>
<feature type="domain" description="DUF3598" evidence="1">
    <location>
        <begin position="15"/>
        <end position="153"/>
    </location>
</feature>
<evidence type="ECO:0000313" key="3">
    <source>
        <dbReference type="Proteomes" id="UP000017396"/>
    </source>
</evidence>
<name>U5QKL5_GLOK1</name>
<proteinExistence type="predicted"/>
<dbReference type="Gene3D" id="2.40.128.20">
    <property type="match status" value="1"/>
</dbReference>
<dbReference type="InterPro" id="IPR012674">
    <property type="entry name" value="Calycin"/>
</dbReference>
<dbReference type="RefSeq" id="WP_023174807.1">
    <property type="nucleotide sequence ID" value="NC_022600.1"/>
</dbReference>
<dbReference type="Proteomes" id="UP000017396">
    <property type="component" value="Chromosome"/>
</dbReference>
<evidence type="ECO:0000313" key="2">
    <source>
        <dbReference type="EMBL" id="AGY59522.1"/>
    </source>
</evidence>
<organism evidence="2 3">
    <name type="scientific">Gloeobacter kilaueensis (strain ATCC BAA-2537 / CCAP 1431/1 / ULC 316 / JS1)</name>
    <dbReference type="NCBI Taxonomy" id="1183438"/>
    <lineage>
        <taxon>Bacteria</taxon>
        <taxon>Bacillati</taxon>
        <taxon>Cyanobacteriota</taxon>
        <taxon>Cyanophyceae</taxon>
        <taxon>Gloeobacterales</taxon>
        <taxon>Gloeobacteraceae</taxon>
        <taxon>Gloeobacter</taxon>
    </lineage>
</organism>
<protein>
    <recommendedName>
        <fullName evidence="1">DUF3598 domain-containing protein</fullName>
    </recommendedName>
</protein>
<dbReference type="KEGG" id="glj:GKIL_3276"/>
<dbReference type="OrthoDB" id="457594at2"/>
<dbReference type="EMBL" id="CP003587">
    <property type="protein sequence ID" value="AGY59522.1"/>
    <property type="molecule type" value="Genomic_DNA"/>
</dbReference>
<reference evidence="2 3" key="1">
    <citation type="journal article" date="2013" name="PLoS ONE">
        <title>Cultivation and Complete Genome Sequencing of Gloeobacter kilaueensis sp. nov., from a Lava Cave in Kilauea Caldera, Hawai'i.</title>
        <authorList>
            <person name="Saw J.H."/>
            <person name="Schatz M."/>
            <person name="Brown M.V."/>
            <person name="Kunkel D.D."/>
            <person name="Foster J.S."/>
            <person name="Shick H."/>
            <person name="Christensen S."/>
            <person name="Hou S."/>
            <person name="Wan X."/>
            <person name="Donachie S.P."/>
        </authorList>
    </citation>
    <scope>NUCLEOTIDE SEQUENCE [LARGE SCALE GENOMIC DNA]</scope>
    <source>
        <strain evidence="3">JS</strain>
    </source>
</reference>
<keyword evidence="3" id="KW-1185">Reference proteome</keyword>
<sequence>MNAGQALQLLDFRVLPRHTGTWEGDWLFLDAEGHETLRYRAVLTQRIEDNRWLQTNQNYLSDGRTTTQNFVGQAIGPGRVRVESTEPPFSNYQMVAEEHGESLLLFEIKDQAIGQLLALETINLLDDARRVRSTQSFAEDGQLRGFLLIRETRIK</sequence>
<accession>U5QKL5</accession>
<dbReference type="eggNOG" id="ENOG5030GGQ">
    <property type="taxonomic scope" value="Bacteria"/>
</dbReference>
<gene>
    <name evidence="2" type="ORF">GKIL_3276</name>
</gene>
<evidence type="ECO:0000259" key="1">
    <source>
        <dbReference type="Pfam" id="PF12204"/>
    </source>
</evidence>
<dbReference type="AlphaFoldDB" id="U5QKL5"/>